<reference evidence="20" key="3">
    <citation type="submission" date="2025-09" db="UniProtKB">
        <authorList>
            <consortium name="Ensembl"/>
        </authorList>
    </citation>
    <scope>IDENTIFICATION</scope>
</reference>
<dbReference type="InterPro" id="IPR001932">
    <property type="entry name" value="PPM-type_phosphatase-like_dom"/>
</dbReference>
<comment type="subunit">
    <text evidence="15">Associates with FEM1B.</text>
</comment>
<evidence type="ECO:0000256" key="14">
    <source>
        <dbReference type="ARBA" id="ARBA00056926"/>
    </source>
</evidence>
<keyword evidence="8 18" id="KW-0378">Hydrolase</keyword>
<dbReference type="GeneTree" id="ENSGT00940000158884"/>
<dbReference type="InterPro" id="IPR000222">
    <property type="entry name" value="PP2C_BS"/>
</dbReference>
<evidence type="ECO:0000256" key="13">
    <source>
        <dbReference type="ARBA" id="ARBA00048336"/>
    </source>
</evidence>
<keyword evidence="11" id="KW-0464">Manganese</keyword>
<evidence type="ECO:0000313" key="20">
    <source>
        <dbReference type="Ensembl" id="ENSECRP00000029591.1"/>
    </source>
</evidence>
<evidence type="ECO:0000256" key="6">
    <source>
        <dbReference type="ARBA" id="ARBA00022703"/>
    </source>
</evidence>
<dbReference type="InterPro" id="IPR036457">
    <property type="entry name" value="PPM-type-like_dom_sf"/>
</dbReference>
<dbReference type="FunFam" id="3.60.40.10:FF:000032">
    <property type="entry name" value="Protein phosphatase, Mg2+/Mn2+-dependent, 1F"/>
    <property type="match status" value="1"/>
</dbReference>
<evidence type="ECO:0000256" key="7">
    <source>
        <dbReference type="ARBA" id="ARBA00022723"/>
    </source>
</evidence>
<dbReference type="GO" id="GO:0005829">
    <property type="term" value="C:cytosol"/>
    <property type="evidence" value="ECO:0007669"/>
    <property type="project" value="TreeGrafter"/>
</dbReference>
<keyword evidence="9" id="KW-0460">Magnesium</keyword>
<evidence type="ECO:0000259" key="19">
    <source>
        <dbReference type="PROSITE" id="PS51746"/>
    </source>
</evidence>
<dbReference type="Proteomes" id="UP000694620">
    <property type="component" value="Chromosome 18"/>
</dbReference>
<keyword evidence="10 18" id="KW-0904">Protein phosphatase</keyword>
<dbReference type="GO" id="GO:0046872">
    <property type="term" value="F:metal ion binding"/>
    <property type="evidence" value="ECO:0007669"/>
    <property type="project" value="UniProtKB-KW"/>
</dbReference>
<name>A0A8C4TET8_ERPCA</name>
<comment type="catalytic activity">
    <reaction evidence="12">
        <text>O-phospho-L-seryl-[protein] + H2O = L-seryl-[protein] + phosphate</text>
        <dbReference type="Rhea" id="RHEA:20629"/>
        <dbReference type="Rhea" id="RHEA-COMP:9863"/>
        <dbReference type="Rhea" id="RHEA-COMP:11604"/>
        <dbReference type="ChEBI" id="CHEBI:15377"/>
        <dbReference type="ChEBI" id="CHEBI:29999"/>
        <dbReference type="ChEBI" id="CHEBI:43474"/>
        <dbReference type="ChEBI" id="CHEBI:83421"/>
        <dbReference type="EC" id="3.1.3.16"/>
    </reaction>
</comment>
<accession>A0A8C4TET8</accession>
<dbReference type="GO" id="GO:0035556">
    <property type="term" value="P:intracellular signal transduction"/>
    <property type="evidence" value="ECO:0007669"/>
    <property type="project" value="UniProtKB-ARBA"/>
</dbReference>
<feature type="domain" description="PPM-type phosphatase" evidence="19">
    <location>
        <begin position="143"/>
        <end position="400"/>
    </location>
</feature>
<organism evidence="20 21">
    <name type="scientific">Erpetoichthys calabaricus</name>
    <name type="common">Rope fish</name>
    <name type="synonym">Calamoichthys calabaricus</name>
    <dbReference type="NCBI Taxonomy" id="27687"/>
    <lineage>
        <taxon>Eukaryota</taxon>
        <taxon>Metazoa</taxon>
        <taxon>Chordata</taxon>
        <taxon>Craniata</taxon>
        <taxon>Vertebrata</taxon>
        <taxon>Euteleostomi</taxon>
        <taxon>Actinopterygii</taxon>
        <taxon>Polypteriformes</taxon>
        <taxon>Polypteridae</taxon>
        <taxon>Erpetoichthys</taxon>
    </lineage>
</organism>
<dbReference type="Gene3D" id="3.60.40.10">
    <property type="entry name" value="PPM-type phosphatase domain"/>
    <property type="match status" value="1"/>
</dbReference>
<dbReference type="SMART" id="SM00332">
    <property type="entry name" value="PP2Cc"/>
    <property type="match status" value="1"/>
</dbReference>
<dbReference type="GO" id="GO:0005634">
    <property type="term" value="C:nucleus"/>
    <property type="evidence" value="ECO:0007669"/>
    <property type="project" value="TreeGrafter"/>
</dbReference>
<dbReference type="SUPFAM" id="SSF81606">
    <property type="entry name" value="PP2C-like"/>
    <property type="match status" value="1"/>
</dbReference>
<dbReference type="PROSITE" id="PS51746">
    <property type="entry name" value="PPM_2"/>
    <property type="match status" value="1"/>
</dbReference>
<dbReference type="OrthoDB" id="10264738at2759"/>
<evidence type="ECO:0000256" key="5">
    <source>
        <dbReference type="ARBA" id="ARBA00022553"/>
    </source>
</evidence>
<dbReference type="InterPro" id="IPR015655">
    <property type="entry name" value="PP2C"/>
</dbReference>
<evidence type="ECO:0000256" key="2">
    <source>
        <dbReference type="ARBA" id="ARBA00001946"/>
    </source>
</evidence>
<dbReference type="CTD" id="9647"/>
<evidence type="ECO:0000256" key="18">
    <source>
        <dbReference type="RuleBase" id="RU003465"/>
    </source>
</evidence>
<dbReference type="PROSITE" id="PS01032">
    <property type="entry name" value="PPM_1"/>
    <property type="match status" value="1"/>
</dbReference>
<dbReference type="CDD" id="cd00143">
    <property type="entry name" value="PP2Cc"/>
    <property type="match status" value="1"/>
</dbReference>
<evidence type="ECO:0000256" key="10">
    <source>
        <dbReference type="ARBA" id="ARBA00022912"/>
    </source>
</evidence>
<dbReference type="PANTHER" id="PTHR13832">
    <property type="entry name" value="PROTEIN PHOSPHATASE 2C"/>
    <property type="match status" value="1"/>
</dbReference>
<keyword evidence="6" id="KW-0053">Apoptosis</keyword>
<keyword evidence="21" id="KW-1185">Reference proteome</keyword>
<evidence type="ECO:0000256" key="8">
    <source>
        <dbReference type="ARBA" id="ARBA00022801"/>
    </source>
</evidence>
<proteinExistence type="inferred from homology"/>
<gene>
    <name evidence="20" type="primary">PPM1F</name>
    <name evidence="20" type="synonym">ppm1f</name>
</gene>
<dbReference type="GO" id="GO:0006915">
    <property type="term" value="P:apoptotic process"/>
    <property type="evidence" value="ECO:0007669"/>
    <property type="project" value="UniProtKB-KW"/>
</dbReference>
<dbReference type="Pfam" id="PF00481">
    <property type="entry name" value="PP2C"/>
    <property type="match status" value="1"/>
</dbReference>
<dbReference type="RefSeq" id="XP_028679835.1">
    <property type="nucleotide sequence ID" value="XM_028824002.2"/>
</dbReference>
<evidence type="ECO:0000256" key="9">
    <source>
        <dbReference type="ARBA" id="ARBA00022842"/>
    </source>
</evidence>
<dbReference type="Ensembl" id="ENSECRT00000030221.1">
    <property type="protein sequence ID" value="ENSECRP00000029591.1"/>
    <property type="gene ID" value="ENSECRG00000020068.1"/>
</dbReference>
<dbReference type="GO" id="GO:0004722">
    <property type="term" value="F:protein serine/threonine phosphatase activity"/>
    <property type="evidence" value="ECO:0007669"/>
    <property type="project" value="UniProtKB-EC"/>
</dbReference>
<evidence type="ECO:0000256" key="3">
    <source>
        <dbReference type="ARBA" id="ARBA00006702"/>
    </source>
</evidence>
<reference evidence="20" key="2">
    <citation type="submission" date="2025-08" db="UniProtKB">
        <authorList>
            <consortium name="Ensembl"/>
        </authorList>
    </citation>
    <scope>IDENTIFICATION</scope>
</reference>
<comment type="similarity">
    <text evidence="3 18">Belongs to the PP2C family.</text>
</comment>
<evidence type="ECO:0000313" key="21">
    <source>
        <dbReference type="Proteomes" id="UP000694620"/>
    </source>
</evidence>
<evidence type="ECO:0000256" key="4">
    <source>
        <dbReference type="ARBA" id="ARBA00013081"/>
    </source>
</evidence>
<dbReference type="PANTHER" id="PTHR13832:SF233">
    <property type="entry name" value="PROTEIN PHOSPHATASE 1F"/>
    <property type="match status" value="1"/>
</dbReference>
<comment type="catalytic activity">
    <reaction evidence="13">
        <text>O-phospho-L-threonyl-[protein] + H2O = L-threonyl-[protein] + phosphate</text>
        <dbReference type="Rhea" id="RHEA:47004"/>
        <dbReference type="Rhea" id="RHEA-COMP:11060"/>
        <dbReference type="Rhea" id="RHEA-COMP:11605"/>
        <dbReference type="ChEBI" id="CHEBI:15377"/>
        <dbReference type="ChEBI" id="CHEBI:30013"/>
        <dbReference type="ChEBI" id="CHEBI:43474"/>
        <dbReference type="ChEBI" id="CHEBI:61977"/>
        <dbReference type="EC" id="3.1.3.16"/>
    </reaction>
</comment>
<keyword evidence="5" id="KW-0597">Phosphoprotein</keyword>
<evidence type="ECO:0000256" key="15">
    <source>
        <dbReference type="ARBA" id="ARBA00062034"/>
    </source>
</evidence>
<evidence type="ECO:0000256" key="11">
    <source>
        <dbReference type="ARBA" id="ARBA00023211"/>
    </source>
</evidence>
<dbReference type="AlphaFoldDB" id="A0A8C4TET8"/>
<protein>
    <recommendedName>
        <fullName evidence="16">Protein phosphatase 1F</fullName>
        <ecNumber evidence="4">3.1.3.16</ecNumber>
    </recommendedName>
    <alternativeName>
        <fullName evidence="17">Ca(2+)/calmodulin-dependent protein kinase phosphatase</fullName>
    </alternativeName>
</protein>
<reference evidence="20" key="1">
    <citation type="submission" date="2021-06" db="EMBL/GenBank/DDBJ databases">
        <authorList>
            <consortium name="Wellcome Sanger Institute Data Sharing"/>
        </authorList>
    </citation>
    <scope>NUCLEOTIDE SEQUENCE [LARGE SCALE GENOMIC DNA]</scope>
</reference>
<comment type="cofactor">
    <cofactor evidence="1">
        <name>Mn(2+)</name>
        <dbReference type="ChEBI" id="CHEBI:29035"/>
    </cofactor>
</comment>
<evidence type="ECO:0000256" key="1">
    <source>
        <dbReference type="ARBA" id="ARBA00001936"/>
    </source>
</evidence>
<sequence>MTAPDRKEGASLSAADEEAIEFMDSFLKEFPTPLGPDDPLPVKPVNNTVSQEEVHGESLELALRLLQDRNFPHRLSTALCHEAAAALLQSDLRSFQKQQESQEEETLLDSVPLLCSLINTLRDVCCVWQKHPPYFETEIRVLQTSVHAIKNTRRKMEDRHVIVTEFNQLFGIQDQINRSYFAVFDGHGGIDAATYAATHIHVKVAESELLQSKAGEALQIAFKKTDEMFLLKAKRQRLRSGATGVAALICDDMLHVAWLGDSQVVLVRKGQVVTLMDPHKPEREDERERIEALGGCVAFMGCWRVNGTIAVSRAIGDIDQKPYISGDADRASFQLTGTEDYLLLACDGFFDTVKPYEIVSVVLDYLRENHGDGSKVAEKLVTEAKVNGSSDNITVLVVFLKDPKVILQQAGELEESSSAPFIFFRDVAENQNNTLSA</sequence>
<evidence type="ECO:0000256" key="16">
    <source>
        <dbReference type="ARBA" id="ARBA00070217"/>
    </source>
</evidence>
<dbReference type="EC" id="3.1.3.16" evidence="4"/>
<dbReference type="GeneID" id="114668322"/>
<evidence type="ECO:0000256" key="17">
    <source>
        <dbReference type="ARBA" id="ARBA00078783"/>
    </source>
</evidence>
<evidence type="ECO:0000256" key="12">
    <source>
        <dbReference type="ARBA" id="ARBA00047761"/>
    </source>
</evidence>
<keyword evidence="7" id="KW-0479">Metal-binding</keyword>
<comment type="cofactor">
    <cofactor evidence="2">
        <name>Mg(2+)</name>
        <dbReference type="ChEBI" id="CHEBI:18420"/>
    </cofactor>
</comment>
<comment type="function">
    <text evidence="14">Dephosphorylates and concomitantly deactivates CaM-kinase II activated upon autophosphorylation, and CaM-kinases IV and I activated upon phosphorylation by CaM-kinase kinase. Promotes apoptosis.</text>
</comment>